<organism evidence="12 13">
    <name type="scientific">Sphingobacterium deserti</name>
    <dbReference type="NCBI Taxonomy" id="1229276"/>
    <lineage>
        <taxon>Bacteria</taxon>
        <taxon>Pseudomonadati</taxon>
        <taxon>Bacteroidota</taxon>
        <taxon>Sphingobacteriia</taxon>
        <taxon>Sphingobacteriales</taxon>
        <taxon>Sphingobacteriaceae</taxon>
        <taxon>Sphingobacterium</taxon>
    </lineage>
</organism>
<evidence type="ECO:0000256" key="6">
    <source>
        <dbReference type="ARBA" id="ARBA00022898"/>
    </source>
</evidence>
<reference evidence="12 13" key="2">
    <citation type="journal article" date="2015" name="PLoS ONE">
        <title>Whole-Genome Optical Mapping and Finished Genome Sequence of Sphingobacterium deserti sp. nov., a New Species Isolated from the Western Desert of China.</title>
        <authorList>
            <person name="Teng C."/>
            <person name="Zhou Z."/>
            <person name="Molnar I."/>
            <person name="Li X."/>
            <person name="Tang R."/>
            <person name="Chen M."/>
            <person name="Wang L."/>
            <person name="Su S."/>
            <person name="Zhang W."/>
            <person name="Lin M."/>
        </authorList>
    </citation>
    <scope>NUCLEOTIDE SEQUENCE [LARGE SCALE GENOMIC DNA]</scope>
    <source>
        <strain evidence="13">ACCC05744</strain>
    </source>
</reference>
<dbReference type="OrthoDB" id="9804366at2"/>
<comment type="cofactor">
    <cofactor evidence="1 10">
        <name>pyridoxal 5'-phosphate</name>
        <dbReference type="ChEBI" id="CHEBI:597326"/>
    </cofactor>
</comment>
<dbReference type="PROSITE" id="PS00595">
    <property type="entry name" value="AA_TRANSFER_CLASS_5"/>
    <property type="match status" value="1"/>
</dbReference>
<accession>A0A0B8T688</accession>
<reference evidence="13" key="1">
    <citation type="submission" date="2014-04" db="EMBL/GenBank/DDBJ databases">
        <title>Whole-Genome optical mapping and complete genome sequence of Sphingobacterium deserti sp. nov., a new spaces isolated from desert in the west of China.</title>
        <authorList>
            <person name="Teng C."/>
            <person name="Zhou Z."/>
            <person name="Li X."/>
            <person name="Chen M."/>
            <person name="Lin M."/>
            <person name="Wang L."/>
            <person name="Su S."/>
            <person name="Zhang C."/>
            <person name="Zhang W."/>
        </authorList>
    </citation>
    <scope>NUCLEOTIDE SEQUENCE [LARGE SCALE GENOMIC DNA]</scope>
    <source>
        <strain evidence="13">ACCC05744</strain>
    </source>
</reference>
<evidence type="ECO:0000256" key="7">
    <source>
        <dbReference type="ARBA" id="ARBA00023004"/>
    </source>
</evidence>
<dbReference type="AlphaFoldDB" id="A0A0B8T688"/>
<dbReference type="Gene3D" id="3.90.1150.10">
    <property type="entry name" value="Aspartate Aminotransferase, domain 1"/>
    <property type="match status" value="1"/>
</dbReference>
<dbReference type="GO" id="GO:0051536">
    <property type="term" value="F:iron-sulfur cluster binding"/>
    <property type="evidence" value="ECO:0007669"/>
    <property type="project" value="UniProtKB-KW"/>
</dbReference>
<feature type="domain" description="Aminotransferase class V" evidence="11">
    <location>
        <begin position="4"/>
        <end position="360"/>
    </location>
</feature>
<evidence type="ECO:0000256" key="4">
    <source>
        <dbReference type="ARBA" id="ARBA00022679"/>
    </source>
</evidence>
<dbReference type="Pfam" id="PF00266">
    <property type="entry name" value="Aminotran_5"/>
    <property type="match status" value="1"/>
</dbReference>
<evidence type="ECO:0000259" key="11">
    <source>
        <dbReference type="Pfam" id="PF00266"/>
    </source>
</evidence>
<dbReference type="GO" id="GO:0031071">
    <property type="term" value="F:cysteine desulfurase activity"/>
    <property type="evidence" value="ECO:0007669"/>
    <property type="project" value="UniProtKB-EC"/>
</dbReference>
<name>A0A0B8T688_9SPHI</name>
<dbReference type="GO" id="GO:0046872">
    <property type="term" value="F:metal ion binding"/>
    <property type="evidence" value="ECO:0007669"/>
    <property type="project" value="UniProtKB-KW"/>
</dbReference>
<keyword evidence="5" id="KW-0479">Metal-binding</keyword>
<dbReference type="InterPro" id="IPR015424">
    <property type="entry name" value="PyrdxlP-dep_Trfase"/>
</dbReference>
<keyword evidence="7" id="KW-0408">Iron</keyword>
<dbReference type="EMBL" id="JJMU01000053">
    <property type="protein sequence ID" value="KGE13439.1"/>
    <property type="molecule type" value="Genomic_DNA"/>
</dbReference>
<dbReference type="PANTHER" id="PTHR11601">
    <property type="entry name" value="CYSTEINE DESULFURYLASE FAMILY MEMBER"/>
    <property type="match status" value="1"/>
</dbReference>
<evidence type="ECO:0000256" key="8">
    <source>
        <dbReference type="ARBA" id="ARBA00023014"/>
    </source>
</evidence>
<evidence type="ECO:0000256" key="9">
    <source>
        <dbReference type="ARBA" id="ARBA00050776"/>
    </source>
</evidence>
<dbReference type="InterPro" id="IPR015421">
    <property type="entry name" value="PyrdxlP-dep_Trfase_major"/>
</dbReference>
<dbReference type="EC" id="2.8.1.7" evidence="3"/>
<evidence type="ECO:0000313" key="12">
    <source>
        <dbReference type="EMBL" id="KGE13439.1"/>
    </source>
</evidence>
<protein>
    <recommendedName>
        <fullName evidence="3">cysteine desulfurase</fullName>
        <ecNumber evidence="3">2.8.1.7</ecNumber>
    </recommendedName>
</protein>
<dbReference type="RefSeq" id="WP_037501072.1">
    <property type="nucleotide sequence ID" value="NZ_JJMU01000053.1"/>
</dbReference>
<evidence type="ECO:0000256" key="3">
    <source>
        <dbReference type="ARBA" id="ARBA00012239"/>
    </source>
</evidence>
<dbReference type="InterPro" id="IPR015422">
    <property type="entry name" value="PyrdxlP-dep_Trfase_small"/>
</dbReference>
<evidence type="ECO:0000256" key="1">
    <source>
        <dbReference type="ARBA" id="ARBA00001933"/>
    </source>
</evidence>
<evidence type="ECO:0000256" key="10">
    <source>
        <dbReference type="RuleBase" id="RU004504"/>
    </source>
</evidence>
<comment type="similarity">
    <text evidence="2">Belongs to the class-V pyridoxal-phosphate-dependent aminotransferase family. NifS/IscS subfamily.</text>
</comment>
<dbReference type="Proteomes" id="UP000031802">
    <property type="component" value="Unassembled WGS sequence"/>
</dbReference>
<gene>
    <name evidence="12" type="ORF">DI53_2970</name>
</gene>
<dbReference type="PANTHER" id="PTHR11601:SF34">
    <property type="entry name" value="CYSTEINE DESULFURASE"/>
    <property type="match status" value="1"/>
</dbReference>
<dbReference type="eggNOG" id="COG1104">
    <property type="taxonomic scope" value="Bacteria"/>
</dbReference>
<evidence type="ECO:0000313" key="13">
    <source>
        <dbReference type="Proteomes" id="UP000031802"/>
    </source>
</evidence>
<dbReference type="Gene3D" id="3.40.640.10">
    <property type="entry name" value="Type I PLP-dependent aspartate aminotransferase-like (Major domain)"/>
    <property type="match status" value="1"/>
</dbReference>
<evidence type="ECO:0000256" key="2">
    <source>
        <dbReference type="ARBA" id="ARBA00006490"/>
    </source>
</evidence>
<dbReference type="SUPFAM" id="SSF53383">
    <property type="entry name" value="PLP-dependent transferases"/>
    <property type="match status" value="1"/>
</dbReference>
<keyword evidence="4" id="KW-0808">Transferase</keyword>
<dbReference type="InterPro" id="IPR020578">
    <property type="entry name" value="Aminotrans_V_PyrdxlP_BS"/>
</dbReference>
<dbReference type="PATRIC" id="fig|1229276.3.peg.3073"/>
<keyword evidence="8" id="KW-0411">Iron-sulfur</keyword>
<proteinExistence type="inferred from homology"/>
<keyword evidence="6" id="KW-0663">Pyridoxal phosphate</keyword>
<dbReference type="InterPro" id="IPR016454">
    <property type="entry name" value="Cysteine_dSase"/>
</dbReference>
<dbReference type="InterPro" id="IPR000192">
    <property type="entry name" value="Aminotrans_V_dom"/>
</dbReference>
<dbReference type="PIRSF" id="PIRSF005572">
    <property type="entry name" value="NifS"/>
    <property type="match status" value="1"/>
</dbReference>
<keyword evidence="13" id="KW-1185">Reference proteome</keyword>
<comment type="catalytic activity">
    <reaction evidence="9">
        <text>(sulfur carrier)-H + L-cysteine = (sulfur carrier)-SH + L-alanine</text>
        <dbReference type="Rhea" id="RHEA:43892"/>
        <dbReference type="Rhea" id="RHEA-COMP:14737"/>
        <dbReference type="Rhea" id="RHEA-COMP:14739"/>
        <dbReference type="ChEBI" id="CHEBI:29917"/>
        <dbReference type="ChEBI" id="CHEBI:35235"/>
        <dbReference type="ChEBI" id="CHEBI:57972"/>
        <dbReference type="ChEBI" id="CHEBI:64428"/>
        <dbReference type="EC" id="2.8.1.7"/>
    </reaction>
</comment>
<evidence type="ECO:0000256" key="5">
    <source>
        <dbReference type="ARBA" id="ARBA00022723"/>
    </source>
</evidence>
<dbReference type="STRING" id="1229276.DI53_2970"/>
<sequence length="390" mass="43252">MSWIYLDNNATTKIDPAVLEDMLPFLQESYGNASSVQHRMGREANEAIALARHQVAFKLGCKDNEIFFTSGATEAVNTVLRGIADAYQRKGKHIITCLSEHKAVLTTCALLEKRGMEVTYLPVNQQGQLDLQLLEDSIRDDTVLVSIMAANNETGVIHPIKEIADICQRRDVLYFCDATQYIGKKELNLANIPIDILTFSAHKIHGPKGVGALFIRRKSKPIQIPALISGGKQEQGLRGGTYNVPNIIGCGKAMEISKNHAYIKVYRDLLEEQLTSRIPQCFVHAPATSRLDNTSFIAFRHIKSAELMTSMPQIALSSGSACASGLLDPSHVLKSMQVSDEDSFSSLRFSLSKYTEREEILQTVEELVATVEQVRSLSPIWKLFQDGLID</sequence>
<comment type="caution">
    <text evidence="12">The sequence shown here is derived from an EMBL/GenBank/DDBJ whole genome shotgun (WGS) entry which is preliminary data.</text>
</comment>